<accession>X0U653</accession>
<gene>
    <name evidence="1" type="ORF">S01H1_37903</name>
</gene>
<dbReference type="AlphaFoldDB" id="X0U653"/>
<sequence>KITDGTILLADLGQNSCSNGQMMKWNNATSAWACSDDNNTPLSEAQTEAFIFDGDNVGTLSSGTLALDSLVYTGDLDDVNVNNALTISALGTVDSTALTDGGTIGFDWADAEIVNALTVSAAGTVDSTALTDGGTIGFDWADDEIVNSLTVSSLGTVDKGAISGGTLSFDWSNDEVVDTLTLSGGVIGSNSISGTLTTTGALVIGDGGDTIDLNSTNWDLTAAGALDLAGTLELGSNNVQLTDATGKIQALSSTYLANLSGANLTGVDA</sequence>
<proteinExistence type="predicted"/>
<reference evidence="1" key="1">
    <citation type="journal article" date="2014" name="Front. Microbiol.">
        <title>High frequency of phylogenetically diverse reductive dehalogenase-homologous genes in deep subseafloor sedimentary metagenomes.</title>
        <authorList>
            <person name="Kawai M."/>
            <person name="Futagami T."/>
            <person name="Toyoda A."/>
            <person name="Takaki Y."/>
            <person name="Nishi S."/>
            <person name="Hori S."/>
            <person name="Arai W."/>
            <person name="Tsubouchi T."/>
            <person name="Morono Y."/>
            <person name="Uchiyama I."/>
            <person name="Ito T."/>
            <person name="Fujiyama A."/>
            <person name="Inagaki F."/>
            <person name="Takami H."/>
        </authorList>
    </citation>
    <scope>NUCLEOTIDE SEQUENCE</scope>
    <source>
        <strain evidence="1">Expedition CK06-06</strain>
    </source>
</reference>
<dbReference type="EMBL" id="BARS01023821">
    <property type="protein sequence ID" value="GAG01035.1"/>
    <property type="molecule type" value="Genomic_DNA"/>
</dbReference>
<feature type="non-terminal residue" evidence="1">
    <location>
        <position position="1"/>
    </location>
</feature>
<protein>
    <submittedName>
        <fullName evidence="1">Uncharacterized protein</fullName>
    </submittedName>
</protein>
<organism evidence="1">
    <name type="scientific">marine sediment metagenome</name>
    <dbReference type="NCBI Taxonomy" id="412755"/>
    <lineage>
        <taxon>unclassified sequences</taxon>
        <taxon>metagenomes</taxon>
        <taxon>ecological metagenomes</taxon>
    </lineage>
</organism>
<comment type="caution">
    <text evidence="1">The sequence shown here is derived from an EMBL/GenBank/DDBJ whole genome shotgun (WGS) entry which is preliminary data.</text>
</comment>
<evidence type="ECO:0000313" key="1">
    <source>
        <dbReference type="EMBL" id="GAG01035.1"/>
    </source>
</evidence>
<feature type="non-terminal residue" evidence="1">
    <location>
        <position position="269"/>
    </location>
</feature>
<name>X0U653_9ZZZZ</name>